<protein>
    <submittedName>
        <fullName evidence="7">Putative bifunctional protein</fullName>
        <ecNumber evidence="7">2.6.1.-</ecNumber>
    </submittedName>
</protein>
<feature type="domain" description="HTH gntR-type" evidence="6">
    <location>
        <begin position="7"/>
        <end position="75"/>
    </location>
</feature>
<dbReference type="GO" id="GO:0008483">
    <property type="term" value="F:transaminase activity"/>
    <property type="evidence" value="ECO:0007669"/>
    <property type="project" value="UniProtKB-KW"/>
</dbReference>
<dbReference type="InterPro" id="IPR015422">
    <property type="entry name" value="PyrdxlP-dep_Trfase_small"/>
</dbReference>
<dbReference type="Gene3D" id="3.40.640.10">
    <property type="entry name" value="Type I PLP-dependent aspartate aminotransferase-like (Major domain)"/>
    <property type="match status" value="1"/>
</dbReference>
<dbReference type="PANTHER" id="PTHR46577">
    <property type="entry name" value="HTH-TYPE TRANSCRIPTIONAL REGULATORY PROTEIN GABR"/>
    <property type="match status" value="1"/>
</dbReference>
<dbReference type="CDD" id="cd07377">
    <property type="entry name" value="WHTH_GntR"/>
    <property type="match status" value="1"/>
</dbReference>
<dbReference type="GO" id="GO:0003677">
    <property type="term" value="F:DNA binding"/>
    <property type="evidence" value="ECO:0007669"/>
    <property type="project" value="UniProtKB-KW"/>
</dbReference>
<keyword evidence="2" id="KW-0663">Pyridoxal phosphate</keyword>
<dbReference type="InterPro" id="IPR036388">
    <property type="entry name" value="WH-like_DNA-bd_sf"/>
</dbReference>
<dbReference type="CDD" id="cd00609">
    <property type="entry name" value="AAT_like"/>
    <property type="match status" value="1"/>
</dbReference>
<dbReference type="SUPFAM" id="SSF53383">
    <property type="entry name" value="PLP-dependent transferases"/>
    <property type="match status" value="1"/>
</dbReference>
<dbReference type="AlphaFoldDB" id="A0A653JZX3"/>
<name>A0A653JZX3_9GAMM</name>
<keyword evidence="5" id="KW-0804">Transcription</keyword>
<dbReference type="Pfam" id="PF00155">
    <property type="entry name" value="Aminotran_1_2"/>
    <property type="match status" value="1"/>
</dbReference>
<evidence type="ECO:0000313" key="8">
    <source>
        <dbReference type="Proteomes" id="UP000430404"/>
    </source>
</evidence>
<evidence type="ECO:0000259" key="6">
    <source>
        <dbReference type="PROSITE" id="PS50949"/>
    </source>
</evidence>
<dbReference type="InterPro" id="IPR051446">
    <property type="entry name" value="HTH_trans_reg/aminotransferase"/>
</dbReference>
<evidence type="ECO:0000256" key="5">
    <source>
        <dbReference type="ARBA" id="ARBA00023163"/>
    </source>
</evidence>
<dbReference type="Proteomes" id="UP000430404">
    <property type="component" value="Unassembled WGS sequence"/>
</dbReference>
<keyword evidence="7" id="KW-0808">Transferase</keyword>
<dbReference type="SMART" id="SM00345">
    <property type="entry name" value="HTH_GNTR"/>
    <property type="match status" value="1"/>
</dbReference>
<keyword evidence="7" id="KW-0032">Aminotransferase</keyword>
<sequence>MDSLYFMYKSEQLAHQLKLLIENGSWQPHSKLPSLREQVQRSGFSLITVMNAYQELEAQGLIYSKEKSGYFVAEQNNIQIPQAYSVVSLNPKIEINSLVFKYLKSIQSKQVSPLGSAFPDSQLLYPPKLIQIMGQLSRNRHSYDQTSNLPPGNLTLRKLIAQRYCMQGIPTDADDIVITSGGLEALNLSLQAITQPGDYILLQQTIFYGAWQAAERLGLKVITLPEHPQHGFDIEAFEQVIKNYPIKVCWFMLNAHNPIGFTVSDEIKYKIAKLLHEHQIHLIEDDVYEELFYGNQKPLPMKYFDQQNLVLHCSSFSKTLGSGFRMGWVYAGKFSEHIQHLQLMSTISANALIQNALVEFLSHHHYEKHLRTLRRTLEKNKKQFFQYLKQHLPKDCKVYNYPSGYFLWIQLPDKVNSMQVYEQLIQQQVGVAPSPLFNVLPSHQHFIRMNCSFEWTEQIQYSLQLFIETIQLAMSDELALDK</sequence>
<dbReference type="InterPro" id="IPR015424">
    <property type="entry name" value="PyrdxlP-dep_Trfase"/>
</dbReference>
<accession>A0A653JZX3</accession>
<dbReference type="InterPro" id="IPR004839">
    <property type="entry name" value="Aminotransferase_I/II_large"/>
</dbReference>
<dbReference type="InterPro" id="IPR015421">
    <property type="entry name" value="PyrdxlP-dep_Trfase_major"/>
</dbReference>
<evidence type="ECO:0000256" key="1">
    <source>
        <dbReference type="ARBA" id="ARBA00005384"/>
    </source>
</evidence>
<comment type="similarity">
    <text evidence="1">In the C-terminal section; belongs to the class-I pyridoxal-phosphate-dependent aminotransferase family.</text>
</comment>
<dbReference type="InterPro" id="IPR000524">
    <property type="entry name" value="Tscrpt_reg_HTH_GntR"/>
</dbReference>
<dbReference type="PROSITE" id="PS50949">
    <property type="entry name" value="HTH_GNTR"/>
    <property type="match status" value="1"/>
</dbReference>
<dbReference type="Gene3D" id="1.10.10.10">
    <property type="entry name" value="Winged helix-like DNA-binding domain superfamily/Winged helix DNA-binding domain"/>
    <property type="match status" value="1"/>
</dbReference>
<evidence type="ECO:0000256" key="4">
    <source>
        <dbReference type="ARBA" id="ARBA00023125"/>
    </source>
</evidence>
<organism evidence="7 8">
    <name type="scientific">Acinetobacter proteolyticus</name>
    <dbReference type="NCBI Taxonomy" id="1776741"/>
    <lineage>
        <taxon>Bacteria</taxon>
        <taxon>Pseudomonadati</taxon>
        <taxon>Pseudomonadota</taxon>
        <taxon>Gammaproteobacteria</taxon>
        <taxon>Moraxellales</taxon>
        <taxon>Moraxellaceae</taxon>
        <taxon>Acinetobacter</taxon>
    </lineage>
</organism>
<evidence type="ECO:0000256" key="2">
    <source>
        <dbReference type="ARBA" id="ARBA00022898"/>
    </source>
</evidence>
<dbReference type="Gene3D" id="3.90.1150.10">
    <property type="entry name" value="Aspartate Aminotransferase, domain 1"/>
    <property type="match status" value="1"/>
</dbReference>
<keyword evidence="4" id="KW-0238">DNA-binding</keyword>
<dbReference type="Pfam" id="PF00392">
    <property type="entry name" value="GntR"/>
    <property type="match status" value="1"/>
</dbReference>
<gene>
    <name evidence="7" type="ORF">ACI8B_100070</name>
</gene>
<dbReference type="PANTHER" id="PTHR46577:SF2">
    <property type="entry name" value="TRANSCRIPTIONAL REGULATORY PROTEIN"/>
    <property type="match status" value="1"/>
</dbReference>
<dbReference type="EMBL" id="CABWKZ010000002">
    <property type="protein sequence ID" value="VXA53827.1"/>
    <property type="molecule type" value="Genomic_DNA"/>
</dbReference>
<evidence type="ECO:0000313" key="7">
    <source>
        <dbReference type="EMBL" id="VXA53827.1"/>
    </source>
</evidence>
<dbReference type="InterPro" id="IPR036390">
    <property type="entry name" value="WH_DNA-bd_sf"/>
</dbReference>
<evidence type="ECO:0000256" key="3">
    <source>
        <dbReference type="ARBA" id="ARBA00023015"/>
    </source>
</evidence>
<keyword evidence="3" id="KW-0805">Transcription regulation</keyword>
<reference evidence="7 8" key="1">
    <citation type="submission" date="2019-10" db="EMBL/GenBank/DDBJ databases">
        <authorList>
            <person name="Karimi E."/>
        </authorList>
    </citation>
    <scope>NUCLEOTIDE SEQUENCE [LARGE SCALE GENOMIC DNA]</scope>
    <source>
        <strain evidence="7">Acinetobacter sp. 8BE</strain>
    </source>
</reference>
<dbReference type="EC" id="2.6.1.-" evidence="7"/>
<dbReference type="GO" id="GO:0003700">
    <property type="term" value="F:DNA-binding transcription factor activity"/>
    <property type="evidence" value="ECO:0007669"/>
    <property type="project" value="InterPro"/>
</dbReference>
<proteinExistence type="inferred from homology"/>
<dbReference type="GO" id="GO:0030170">
    <property type="term" value="F:pyridoxal phosphate binding"/>
    <property type="evidence" value="ECO:0007669"/>
    <property type="project" value="InterPro"/>
</dbReference>
<dbReference type="SUPFAM" id="SSF46785">
    <property type="entry name" value="Winged helix' DNA-binding domain"/>
    <property type="match status" value="1"/>
</dbReference>